<protein>
    <submittedName>
        <fullName evidence="2">Uncharacterized protein</fullName>
    </submittedName>
</protein>
<dbReference type="Gene3D" id="3.10.10.10">
    <property type="entry name" value="HIV Type 1 Reverse Transcriptase, subunit A, domain 1"/>
    <property type="match status" value="1"/>
</dbReference>
<evidence type="ECO:0000313" key="2">
    <source>
        <dbReference type="EMBL" id="KAG7172960.1"/>
    </source>
</evidence>
<comment type="caution">
    <text evidence="2">The sequence shown here is derived from an EMBL/GenBank/DDBJ whole genome shotgun (WGS) entry which is preliminary data.</text>
</comment>
<feature type="region of interest" description="Disordered" evidence="1">
    <location>
        <begin position="1"/>
        <end position="23"/>
    </location>
</feature>
<evidence type="ECO:0000313" key="3">
    <source>
        <dbReference type="Proteomes" id="UP000747542"/>
    </source>
</evidence>
<sequence>MAGAPHHTHLLPGAKPHACHTPASVPKHWETEVKQQFNNDVWKGVIRPVSAGEAMEWCARMVVVSKKSGRLKYPY</sequence>
<gene>
    <name evidence="2" type="ORF">Hamer_G008459</name>
</gene>
<evidence type="ECO:0000256" key="1">
    <source>
        <dbReference type="SAM" id="MobiDB-lite"/>
    </source>
</evidence>
<dbReference type="Proteomes" id="UP000747542">
    <property type="component" value="Unassembled WGS sequence"/>
</dbReference>
<dbReference type="EMBL" id="JAHLQT010010178">
    <property type="protein sequence ID" value="KAG7172960.1"/>
    <property type="molecule type" value="Genomic_DNA"/>
</dbReference>
<accession>A0A8J5N526</accession>
<name>A0A8J5N526_HOMAM</name>
<dbReference type="AlphaFoldDB" id="A0A8J5N526"/>
<proteinExistence type="predicted"/>
<organism evidence="2 3">
    <name type="scientific">Homarus americanus</name>
    <name type="common">American lobster</name>
    <dbReference type="NCBI Taxonomy" id="6706"/>
    <lineage>
        <taxon>Eukaryota</taxon>
        <taxon>Metazoa</taxon>
        <taxon>Ecdysozoa</taxon>
        <taxon>Arthropoda</taxon>
        <taxon>Crustacea</taxon>
        <taxon>Multicrustacea</taxon>
        <taxon>Malacostraca</taxon>
        <taxon>Eumalacostraca</taxon>
        <taxon>Eucarida</taxon>
        <taxon>Decapoda</taxon>
        <taxon>Pleocyemata</taxon>
        <taxon>Astacidea</taxon>
        <taxon>Nephropoidea</taxon>
        <taxon>Nephropidae</taxon>
        <taxon>Homarus</taxon>
    </lineage>
</organism>
<keyword evidence="3" id="KW-1185">Reference proteome</keyword>
<reference evidence="2" key="1">
    <citation type="journal article" date="2021" name="Sci. Adv.">
        <title>The American lobster genome reveals insights on longevity, neural, and immune adaptations.</title>
        <authorList>
            <person name="Polinski J.M."/>
            <person name="Zimin A.V."/>
            <person name="Clark K.F."/>
            <person name="Kohn A.B."/>
            <person name="Sadowski N."/>
            <person name="Timp W."/>
            <person name="Ptitsyn A."/>
            <person name="Khanna P."/>
            <person name="Romanova D.Y."/>
            <person name="Williams P."/>
            <person name="Greenwood S.J."/>
            <person name="Moroz L.L."/>
            <person name="Walt D.R."/>
            <person name="Bodnar A.G."/>
        </authorList>
    </citation>
    <scope>NUCLEOTIDE SEQUENCE</scope>
    <source>
        <strain evidence="2">GMGI-L3</strain>
    </source>
</reference>